<proteinExistence type="predicted"/>
<dbReference type="AlphaFoldDB" id="A0A0B8NZX0"/>
<dbReference type="Proteomes" id="UP000031671">
    <property type="component" value="Unassembled WGS sequence"/>
</dbReference>
<accession>A0A0B8NZX0</accession>
<evidence type="ECO:0000313" key="1">
    <source>
        <dbReference type="EMBL" id="GAM56588.1"/>
    </source>
</evidence>
<reference evidence="1 2" key="2">
    <citation type="submission" date="2015-01" db="EMBL/GenBank/DDBJ databases">
        <authorList>
            <consortium name="NBRP consortium"/>
            <person name="Sawabe T."/>
            <person name="Meirelles P."/>
            <person name="Feng G."/>
            <person name="Sayaka M."/>
            <person name="Hattori M."/>
            <person name="Ohkuma M."/>
        </authorList>
    </citation>
    <scope>NUCLEOTIDE SEQUENCE [LARGE SCALE GENOMIC DNA]</scope>
    <source>
        <strain evidence="2">JCM 19231</strain>
    </source>
</reference>
<evidence type="ECO:0000313" key="2">
    <source>
        <dbReference type="Proteomes" id="UP000031671"/>
    </source>
</evidence>
<reference evidence="1 2" key="1">
    <citation type="submission" date="2015-01" db="EMBL/GenBank/DDBJ databases">
        <title>Vibrio sp. C1 JCM 19231 whole genome shotgun sequence.</title>
        <authorList>
            <person name="Sawabe T."/>
            <person name="Meirelles P."/>
            <person name="Feng G."/>
            <person name="Sayaka M."/>
            <person name="Hattori M."/>
            <person name="Ohkuma M."/>
        </authorList>
    </citation>
    <scope>NUCLEOTIDE SEQUENCE [LARGE SCALE GENOMIC DNA]</scope>
    <source>
        <strain evidence="2">JCM 19231</strain>
    </source>
</reference>
<protein>
    <submittedName>
        <fullName evidence="1">Lactate-responsive regulator, lysR family</fullName>
    </submittedName>
</protein>
<comment type="caution">
    <text evidence="1">The sequence shown here is derived from an EMBL/GenBank/DDBJ whole genome shotgun (WGS) entry which is preliminary data.</text>
</comment>
<keyword evidence="2" id="KW-1185">Reference proteome</keyword>
<organism evidence="1 2">
    <name type="scientific">Vibrio ishigakensis</name>
    <dbReference type="NCBI Taxonomy" id="1481914"/>
    <lineage>
        <taxon>Bacteria</taxon>
        <taxon>Pseudomonadati</taxon>
        <taxon>Pseudomonadota</taxon>
        <taxon>Gammaproteobacteria</taxon>
        <taxon>Vibrionales</taxon>
        <taxon>Vibrionaceae</taxon>
        <taxon>Vibrio</taxon>
    </lineage>
</organism>
<dbReference type="EMBL" id="BBRZ01000033">
    <property type="protein sequence ID" value="GAM56588.1"/>
    <property type="molecule type" value="Genomic_DNA"/>
</dbReference>
<sequence length="47" mass="5663">MLDIFPDQVAKVLGIYAVYPYSRQPPQKVKLLIEHIRNRYMEIKHCF</sequence>
<gene>
    <name evidence="1" type="ORF">JCM19231_5167</name>
</gene>
<name>A0A0B8NZX0_9VIBR</name>